<gene>
    <name evidence="1" type="ORF">MY1_1839</name>
</gene>
<keyword evidence="2" id="KW-1185">Reference proteome</keyword>
<dbReference type="STRING" id="1001994.MY1_1839"/>
<reference evidence="1 2" key="1">
    <citation type="journal article" date="2011" name="J. Bacteriol.">
        <title>Genome Sequence of an Ammonia-Oxidizing Soil Archaeon, "Candidatus Nitrosoarchaeum koreensis" MY1.</title>
        <authorList>
            <person name="Kim B.K."/>
            <person name="Jung M.Y."/>
            <person name="Yu D.S."/>
            <person name="Park S.J."/>
            <person name="Oh T.K."/>
            <person name="Rhee S.K."/>
            <person name="Kim J.F."/>
        </authorList>
    </citation>
    <scope>NUCLEOTIDE SEQUENCE [LARGE SCALE GENOMIC DNA]</scope>
    <source>
        <strain evidence="1 2">MY1</strain>
    </source>
</reference>
<dbReference type="OrthoDB" id="7608at2157"/>
<evidence type="ECO:0000313" key="2">
    <source>
        <dbReference type="Proteomes" id="UP000004440"/>
    </source>
</evidence>
<sequence length="163" mass="18659">MARIKLKLGESEIEVESRDFYVDNQTLGEIIENISSHIHANQAKIIYENSNEVSTKPNESIQSNRFGLEYLDDAEAFEPEFNEPKPITPHEIKAKLRILETSKFFDSPRTVTETVQQLREYGWSASPLDVSKALAKMASNREILKNSKENRAHYFVENALVSN</sequence>
<dbReference type="AlphaFoldDB" id="F9CUF0"/>
<dbReference type="Proteomes" id="UP000004440">
    <property type="component" value="Unassembled WGS sequence"/>
</dbReference>
<proteinExistence type="predicted"/>
<dbReference type="PATRIC" id="fig|1001994.6.peg.1810"/>
<evidence type="ECO:0000313" key="1">
    <source>
        <dbReference type="EMBL" id="EGP94584.1"/>
    </source>
</evidence>
<name>F9CUF0_9ARCH</name>
<organism evidence="1 2">
    <name type="scientific">Nitrosarchaeum koreense MY1</name>
    <dbReference type="NCBI Taxonomy" id="1001994"/>
    <lineage>
        <taxon>Archaea</taxon>
        <taxon>Nitrososphaerota</taxon>
        <taxon>Nitrososphaeria</taxon>
        <taxon>Nitrosopumilales</taxon>
        <taxon>Nitrosopumilaceae</taxon>
        <taxon>Nitrosarchaeum</taxon>
    </lineage>
</organism>
<dbReference type="EMBL" id="AFPU01000001">
    <property type="protein sequence ID" value="EGP94584.1"/>
    <property type="molecule type" value="Genomic_DNA"/>
</dbReference>
<dbReference type="RefSeq" id="WP_007551604.1">
    <property type="nucleotide sequence ID" value="NZ_AFPU01000001.1"/>
</dbReference>
<dbReference type="GeneID" id="56064196"/>
<comment type="caution">
    <text evidence="1">The sequence shown here is derived from an EMBL/GenBank/DDBJ whole genome shotgun (WGS) entry which is preliminary data.</text>
</comment>
<protein>
    <submittedName>
        <fullName evidence="1">Uncharacterized protein</fullName>
    </submittedName>
</protein>
<accession>F9CUF0</accession>